<dbReference type="InterPro" id="IPR001296">
    <property type="entry name" value="Glyco_trans_1"/>
</dbReference>
<dbReference type="CDD" id="cd03811">
    <property type="entry name" value="GT4_GT28_WabH-like"/>
    <property type="match status" value="1"/>
</dbReference>
<dbReference type="PANTHER" id="PTHR12526">
    <property type="entry name" value="GLYCOSYLTRANSFERASE"/>
    <property type="match status" value="1"/>
</dbReference>
<dbReference type="Proteomes" id="UP000601597">
    <property type="component" value="Unassembled WGS sequence"/>
</dbReference>
<sequence length="240" mass="26603">MAISKATREALSRYEFIPRRKIGVIYNGIRGLDRDEAAASATRQALRIPDAAFIMGTVARLDPVKNQGMMLEAFSNVLQQNPNVWLLIVGDGPERERLESQADDLNISHRVIFTGFQKKPENYLNVMDLFLLSSHTEGTSMTLLEAMSMGVPIVATAVGGTPELVRDRQNGRLSNAGDRKAFGAVLSEIAGESRQSLKLMADNGQRNFEKCFSIRKMVSEYGKVYSRLKGNEDGRKKSFG</sequence>
<comment type="caution">
    <text evidence="2">The sequence shown here is derived from an EMBL/GenBank/DDBJ whole genome shotgun (WGS) entry which is preliminary data.</text>
</comment>
<accession>A0ABQ3B9V3</accession>
<name>A0ABQ3B9V3_9GAMM</name>
<evidence type="ECO:0000313" key="3">
    <source>
        <dbReference type="Proteomes" id="UP000601597"/>
    </source>
</evidence>
<gene>
    <name evidence="2" type="ORF">GCM10007071_29360</name>
</gene>
<dbReference type="SUPFAM" id="SSF53756">
    <property type="entry name" value="UDP-Glycosyltransferase/glycogen phosphorylase"/>
    <property type="match status" value="1"/>
</dbReference>
<reference evidence="3" key="1">
    <citation type="journal article" date="2019" name="Int. J. Syst. Evol. Microbiol.">
        <title>The Global Catalogue of Microorganisms (GCM) 10K type strain sequencing project: providing services to taxonomists for standard genome sequencing and annotation.</title>
        <authorList>
            <consortium name="The Broad Institute Genomics Platform"/>
            <consortium name="The Broad Institute Genome Sequencing Center for Infectious Disease"/>
            <person name="Wu L."/>
            <person name="Ma J."/>
        </authorList>
    </citation>
    <scope>NUCLEOTIDE SEQUENCE [LARGE SCALE GENOMIC DNA]</scope>
    <source>
        <strain evidence="3">KCTC 22280</strain>
    </source>
</reference>
<organism evidence="2 3">
    <name type="scientific">Marinobacter zhanjiangensis</name>
    <dbReference type="NCBI Taxonomy" id="578215"/>
    <lineage>
        <taxon>Bacteria</taxon>
        <taxon>Pseudomonadati</taxon>
        <taxon>Pseudomonadota</taxon>
        <taxon>Gammaproteobacteria</taxon>
        <taxon>Pseudomonadales</taxon>
        <taxon>Marinobacteraceae</taxon>
        <taxon>Marinobacter</taxon>
    </lineage>
</organism>
<feature type="domain" description="Glycosyl transferase family 1" evidence="1">
    <location>
        <begin position="42"/>
        <end position="190"/>
    </location>
</feature>
<proteinExistence type="predicted"/>
<keyword evidence="3" id="KW-1185">Reference proteome</keyword>
<evidence type="ECO:0000259" key="1">
    <source>
        <dbReference type="Pfam" id="PF00534"/>
    </source>
</evidence>
<evidence type="ECO:0000313" key="2">
    <source>
        <dbReference type="EMBL" id="GGY80165.1"/>
    </source>
</evidence>
<dbReference type="EMBL" id="BMXV01000007">
    <property type="protein sequence ID" value="GGY80165.1"/>
    <property type="molecule type" value="Genomic_DNA"/>
</dbReference>
<dbReference type="Gene3D" id="3.40.50.2000">
    <property type="entry name" value="Glycogen Phosphorylase B"/>
    <property type="match status" value="2"/>
</dbReference>
<dbReference type="Pfam" id="PF00534">
    <property type="entry name" value="Glycos_transf_1"/>
    <property type="match status" value="1"/>
</dbReference>
<dbReference type="PANTHER" id="PTHR12526:SF630">
    <property type="entry name" value="GLYCOSYLTRANSFERASE"/>
    <property type="match status" value="1"/>
</dbReference>
<protein>
    <recommendedName>
        <fullName evidence="1">Glycosyl transferase family 1 domain-containing protein</fullName>
    </recommendedName>
</protein>